<organism evidence="3 4">
    <name type="scientific">Calocera cornea HHB12733</name>
    <dbReference type="NCBI Taxonomy" id="1353952"/>
    <lineage>
        <taxon>Eukaryota</taxon>
        <taxon>Fungi</taxon>
        <taxon>Dikarya</taxon>
        <taxon>Basidiomycota</taxon>
        <taxon>Agaricomycotina</taxon>
        <taxon>Dacrymycetes</taxon>
        <taxon>Dacrymycetales</taxon>
        <taxon>Dacrymycetaceae</taxon>
        <taxon>Calocera</taxon>
    </lineage>
</organism>
<keyword evidence="2" id="KW-1133">Transmembrane helix</keyword>
<feature type="region of interest" description="Disordered" evidence="1">
    <location>
        <begin position="1"/>
        <end position="24"/>
    </location>
</feature>
<accession>A0A165I5F0</accession>
<feature type="transmembrane region" description="Helical" evidence="2">
    <location>
        <begin position="48"/>
        <end position="68"/>
    </location>
</feature>
<evidence type="ECO:0000313" key="4">
    <source>
        <dbReference type="Proteomes" id="UP000076842"/>
    </source>
</evidence>
<dbReference type="AlphaFoldDB" id="A0A165I5F0"/>
<dbReference type="EMBL" id="KV423933">
    <property type="protein sequence ID" value="KZT60154.1"/>
    <property type="molecule type" value="Genomic_DNA"/>
</dbReference>
<dbReference type="Proteomes" id="UP000076842">
    <property type="component" value="Unassembled WGS sequence"/>
</dbReference>
<keyword evidence="2" id="KW-0472">Membrane</keyword>
<proteinExistence type="predicted"/>
<sequence>MSAESEPVHPAAPSRMDSAPAQSAADGAYQPSQVVVVEVAQTKLARTLGPVVIASAIMAPLLLLPYWATRAKLRQTMAQLHRLESVPSTLTRLETQLVPGLREIRTTSADASSVLGEAIKKLEVENAALRKDLLALGRELDKLSVRVSTESELSKIRAAQPPQREVKLVSVQEDPRVPSQLLSEVGSSLGTIASFIEEVDIKNGQPRRVDSRGIQRMRAVALKLEQLNSLPKPPPPPKNPLSI</sequence>
<name>A0A165I5F0_9BASI</name>
<protein>
    <submittedName>
        <fullName evidence="3">Uncharacterized protein</fullName>
    </submittedName>
</protein>
<keyword evidence="4" id="KW-1185">Reference proteome</keyword>
<keyword evidence="2" id="KW-0812">Transmembrane</keyword>
<dbReference type="InParanoid" id="A0A165I5F0"/>
<evidence type="ECO:0000256" key="1">
    <source>
        <dbReference type="SAM" id="MobiDB-lite"/>
    </source>
</evidence>
<evidence type="ECO:0000256" key="2">
    <source>
        <dbReference type="SAM" id="Phobius"/>
    </source>
</evidence>
<evidence type="ECO:0000313" key="3">
    <source>
        <dbReference type="EMBL" id="KZT60154.1"/>
    </source>
</evidence>
<gene>
    <name evidence="3" type="ORF">CALCODRAFT_515539</name>
</gene>
<reference evidence="3 4" key="1">
    <citation type="journal article" date="2016" name="Mol. Biol. Evol.">
        <title>Comparative Genomics of Early-Diverging Mushroom-Forming Fungi Provides Insights into the Origins of Lignocellulose Decay Capabilities.</title>
        <authorList>
            <person name="Nagy L.G."/>
            <person name="Riley R."/>
            <person name="Tritt A."/>
            <person name="Adam C."/>
            <person name="Daum C."/>
            <person name="Floudas D."/>
            <person name="Sun H."/>
            <person name="Yadav J.S."/>
            <person name="Pangilinan J."/>
            <person name="Larsson K.H."/>
            <person name="Matsuura K."/>
            <person name="Barry K."/>
            <person name="Labutti K."/>
            <person name="Kuo R."/>
            <person name="Ohm R.A."/>
            <person name="Bhattacharya S.S."/>
            <person name="Shirouzu T."/>
            <person name="Yoshinaga Y."/>
            <person name="Martin F.M."/>
            <person name="Grigoriev I.V."/>
            <person name="Hibbett D.S."/>
        </authorList>
    </citation>
    <scope>NUCLEOTIDE SEQUENCE [LARGE SCALE GENOMIC DNA]</scope>
    <source>
        <strain evidence="3 4">HHB12733</strain>
    </source>
</reference>
<dbReference type="OrthoDB" id="3232130at2759"/>